<dbReference type="PANTHER" id="PTHR24264">
    <property type="entry name" value="TRYPSIN-RELATED"/>
    <property type="match status" value="1"/>
</dbReference>
<dbReference type="EC" id="3.4.21.4" evidence="5"/>
<protein>
    <recommendedName>
        <fullName evidence="5">trypsin</fullName>
        <ecNumber evidence="5">3.4.21.4</ecNumber>
    </recommendedName>
</protein>
<proteinExistence type="predicted"/>
<dbReference type="Proteomes" id="UP001476798">
    <property type="component" value="Unassembled WGS sequence"/>
</dbReference>
<dbReference type="EMBL" id="JAHRIO010040589">
    <property type="protein sequence ID" value="MEQ2171412.1"/>
    <property type="molecule type" value="Genomic_DNA"/>
</dbReference>
<feature type="region of interest" description="Disordered" evidence="6">
    <location>
        <begin position="401"/>
        <end position="423"/>
    </location>
</feature>
<accession>A0ABV0NJ45</accession>
<comment type="caution">
    <text evidence="9">The sequence shown here is derived from an EMBL/GenBank/DDBJ whole genome shotgun (WGS) entry which is preliminary data.</text>
</comment>
<comment type="catalytic activity">
    <reaction evidence="4">
        <text>Preferential cleavage: Arg-|-Xaa, Lys-|-Xaa.</text>
        <dbReference type="EC" id="3.4.21.4"/>
    </reaction>
</comment>
<keyword evidence="7" id="KW-0732">Signal</keyword>
<evidence type="ECO:0000256" key="1">
    <source>
        <dbReference type="ARBA" id="ARBA00022670"/>
    </source>
</evidence>
<reference evidence="9 10" key="1">
    <citation type="submission" date="2021-06" db="EMBL/GenBank/DDBJ databases">
        <authorList>
            <person name="Palmer J.M."/>
        </authorList>
    </citation>
    <scope>NUCLEOTIDE SEQUENCE [LARGE SCALE GENOMIC DNA]</scope>
    <source>
        <strain evidence="9 10">GA_2019</strain>
        <tissue evidence="9">Muscle</tissue>
    </source>
</reference>
<dbReference type="Gene3D" id="2.40.10.10">
    <property type="entry name" value="Trypsin-like serine proteases"/>
    <property type="match status" value="1"/>
</dbReference>
<dbReference type="InterPro" id="IPR050127">
    <property type="entry name" value="Serine_Proteases_S1"/>
</dbReference>
<keyword evidence="1" id="KW-0645">Protease</keyword>
<keyword evidence="2" id="KW-0378">Hydrolase</keyword>
<evidence type="ECO:0000256" key="6">
    <source>
        <dbReference type="SAM" id="MobiDB-lite"/>
    </source>
</evidence>
<name>A0ABV0NJ45_9TELE</name>
<evidence type="ECO:0000259" key="8">
    <source>
        <dbReference type="Pfam" id="PF00089"/>
    </source>
</evidence>
<keyword evidence="10" id="KW-1185">Reference proteome</keyword>
<feature type="domain" description="Peptidase S1" evidence="8">
    <location>
        <begin position="274"/>
        <end position="322"/>
    </location>
</feature>
<keyword evidence="3" id="KW-0720">Serine protease</keyword>
<evidence type="ECO:0000256" key="4">
    <source>
        <dbReference type="ARBA" id="ARBA00036320"/>
    </source>
</evidence>
<organism evidence="9 10">
    <name type="scientific">Goodea atripinnis</name>
    <dbReference type="NCBI Taxonomy" id="208336"/>
    <lineage>
        <taxon>Eukaryota</taxon>
        <taxon>Metazoa</taxon>
        <taxon>Chordata</taxon>
        <taxon>Craniata</taxon>
        <taxon>Vertebrata</taxon>
        <taxon>Euteleostomi</taxon>
        <taxon>Actinopterygii</taxon>
        <taxon>Neopterygii</taxon>
        <taxon>Teleostei</taxon>
        <taxon>Neoteleostei</taxon>
        <taxon>Acanthomorphata</taxon>
        <taxon>Ovalentaria</taxon>
        <taxon>Atherinomorphae</taxon>
        <taxon>Cyprinodontiformes</taxon>
        <taxon>Goodeidae</taxon>
        <taxon>Goodea</taxon>
    </lineage>
</organism>
<evidence type="ECO:0000256" key="2">
    <source>
        <dbReference type="ARBA" id="ARBA00022801"/>
    </source>
</evidence>
<feature type="compositionally biased region" description="Polar residues" evidence="6">
    <location>
        <begin position="403"/>
        <end position="423"/>
    </location>
</feature>
<evidence type="ECO:0000256" key="7">
    <source>
        <dbReference type="SAM" id="SignalP"/>
    </source>
</evidence>
<dbReference type="SUPFAM" id="SSF50494">
    <property type="entry name" value="Trypsin-like serine proteases"/>
    <property type="match status" value="1"/>
</dbReference>
<gene>
    <name evidence="9" type="ORF">GOODEAATRI_010409</name>
</gene>
<dbReference type="InterPro" id="IPR001254">
    <property type="entry name" value="Trypsin_dom"/>
</dbReference>
<dbReference type="InterPro" id="IPR009003">
    <property type="entry name" value="Peptidase_S1_PA"/>
</dbReference>
<evidence type="ECO:0000313" key="9">
    <source>
        <dbReference type="EMBL" id="MEQ2171412.1"/>
    </source>
</evidence>
<feature type="chain" id="PRO_5045924048" description="trypsin" evidence="7">
    <location>
        <begin position="26"/>
        <end position="518"/>
    </location>
</feature>
<evidence type="ECO:0000256" key="3">
    <source>
        <dbReference type="ARBA" id="ARBA00022825"/>
    </source>
</evidence>
<evidence type="ECO:0000256" key="5">
    <source>
        <dbReference type="ARBA" id="ARBA00038868"/>
    </source>
</evidence>
<dbReference type="InterPro" id="IPR043504">
    <property type="entry name" value="Peptidase_S1_PA_chymotrypsin"/>
</dbReference>
<dbReference type="PANTHER" id="PTHR24264:SF46">
    <property type="entry name" value="COAGULATION FACTOR XII"/>
    <property type="match status" value="1"/>
</dbReference>
<dbReference type="Pfam" id="PF00089">
    <property type="entry name" value="Trypsin"/>
    <property type="match status" value="1"/>
</dbReference>
<feature type="signal peptide" evidence="7">
    <location>
        <begin position="1"/>
        <end position="25"/>
    </location>
</feature>
<evidence type="ECO:0000313" key="10">
    <source>
        <dbReference type="Proteomes" id="UP001476798"/>
    </source>
</evidence>
<sequence length="518" mass="57348">MSLLLYVNVVIDLVMFNVHVMAVKGIVAVRDLINNIDQLKTLADVMLLLDYCQGAQVSACAKMLGTSSPLRTPLTQISIVFSLRQWENWFHNRTQWLGVIQPDCCEGAHCCEDHFRRLLFLRVPYRQMPCITVWERAQRVRRRETEPPENKDVETLQTSLVSITSASSSVILPLSRLSTCCHGGVGAQTLCCYCSSQCCLWGWAVRREPQQGEAERSWALSQACGYYQHRCLPGELNTESCIRIMGESCSARVLQCSLLNTMQNLEPDMQSHAQDGPSADVVMEAKVPLLPQSTCKSALGKELVTNTMLCAGYLSGGIDSCQDSLVQQLAGHYQSVISGLHSKLDSRAAPPRLHLDAAYLEEGCPKSPSLIGHTAPSSLSQKPQEPWSLLSVLMGELRRTRTQEQTVDDGTSQSETSFSRDVSAKWSTTSEDFTFDGNGDGEELKPSAAALRDRFTPAVQKVLVDLTSKNDRGLYQARIRAVVAGRPLTFYSLVGLENESFYRSMPRIIAVALDTLKT</sequence>